<evidence type="ECO:0000313" key="3">
    <source>
        <dbReference type="Proteomes" id="UP000184932"/>
    </source>
</evidence>
<keyword evidence="3" id="KW-1185">Reference proteome</keyword>
<dbReference type="RefSeq" id="WP_245794464.1">
    <property type="nucleotide sequence ID" value="NZ_FSRL01000001.1"/>
</dbReference>
<organism evidence="2 3">
    <name type="scientific">Vannielia litorea</name>
    <dbReference type="NCBI Taxonomy" id="1217970"/>
    <lineage>
        <taxon>Bacteria</taxon>
        <taxon>Pseudomonadati</taxon>
        <taxon>Pseudomonadota</taxon>
        <taxon>Alphaproteobacteria</taxon>
        <taxon>Rhodobacterales</taxon>
        <taxon>Paracoccaceae</taxon>
        <taxon>Vannielia</taxon>
    </lineage>
</organism>
<dbReference type="Proteomes" id="UP000184932">
    <property type="component" value="Unassembled WGS sequence"/>
</dbReference>
<feature type="chain" id="PRO_5009936236" description="DUF302 domain-containing protein" evidence="1">
    <location>
        <begin position="21"/>
        <end position="185"/>
    </location>
</feature>
<dbReference type="STRING" id="1217970.SAMN05444002_2645"/>
<evidence type="ECO:0000256" key="1">
    <source>
        <dbReference type="SAM" id="SignalP"/>
    </source>
</evidence>
<dbReference type="AlphaFoldDB" id="A0A1N6GNM7"/>
<evidence type="ECO:0000313" key="2">
    <source>
        <dbReference type="EMBL" id="SIO09118.1"/>
    </source>
</evidence>
<protein>
    <recommendedName>
        <fullName evidence="4">DUF302 domain-containing protein</fullName>
    </recommendedName>
</protein>
<dbReference type="EMBL" id="FSRL01000001">
    <property type="protein sequence ID" value="SIO09118.1"/>
    <property type="molecule type" value="Genomic_DNA"/>
</dbReference>
<sequence length="185" mass="19450">MLRIALALVTALGAFTPATAQMHGGGGMHGHGADGTGHDMATMPGLRGEDATEVESAELATLFRNFTTLSREVELLPNGIRTVTSASDPEVMDALVSHVVGMIDRVGQGRDPKIFIQSPTLDIFFARPGAIASDVEVTDAGIVVTQTSTDPEVVEALHIHAGEVSRMADSGMQAVHEMMMERAGN</sequence>
<proteinExistence type="predicted"/>
<accession>A0A1N6GNM7</accession>
<keyword evidence="1" id="KW-0732">Signal</keyword>
<reference evidence="3" key="1">
    <citation type="submission" date="2016-11" db="EMBL/GenBank/DDBJ databases">
        <authorList>
            <person name="Varghese N."/>
            <person name="Submissions S."/>
        </authorList>
    </citation>
    <scope>NUCLEOTIDE SEQUENCE [LARGE SCALE GENOMIC DNA]</scope>
    <source>
        <strain evidence="3">DSM 29440</strain>
    </source>
</reference>
<name>A0A1N6GNM7_9RHOB</name>
<gene>
    <name evidence="2" type="ORF">SAMN05444002_2645</name>
</gene>
<evidence type="ECO:0008006" key="4">
    <source>
        <dbReference type="Google" id="ProtNLM"/>
    </source>
</evidence>
<feature type="signal peptide" evidence="1">
    <location>
        <begin position="1"/>
        <end position="20"/>
    </location>
</feature>